<sequence>MMFRFHDAEDRDRASDGVSRYGVYLRRHPRLFTDFEDPVTVDPVLFVIGAWQVATAPIMSPPYLDWTAERLLSVELSGSEHDGSLIARCQFAADRPAALREVGGFADWQCDAGWSGVRGYQAPDDDVLARGPVMLTSTAVLWSIPADRLYAPADAPETLTTIDAKQAVRRLAELLDARLAPVLAALDTSPGRGAW</sequence>
<accession>A0ABW2XNL4</accession>
<proteinExistence type="predicted"/>
<gene>
    <name evidence="1" type="ORF">ACFQZM_22775</name>
</gene>
<keyword evidence="2" id="KW-1185">Reference proteome</keyword>
<protein>
    <submittedName>
        <fullName evidence="1">Uncharacterized protein</fullName>
    </submittedName>
</protein>
<name>A0ABW2XNL4_9ACTN</name>
<evidence type="ECO:0000313" key="2">
    <source>
        <dbReference type="Proteomes" id="UP001597063"/>
    </source>
</evidence>
<organism evidence="1 2">
    <name type="scientific">Actinomadura fibrosa</name>
    <dbReference type="NCBI Taxonomy" id="111802"/>
    <lineage>
        <taxon>Bacteria</taxon>
        <taxon>Bacillati</taxon>
        <taxon>Actinomycetota</taxon>
        <taxon>Actinomycetes</taxon>
        <taxon>Streptosporangiales</taxon>
        <taxon>Thermomonosporaceae</taxon>
        <taxon>Actinomadura</taxon>
    </lineage>
</organism>
<dbReference type="EMBL" id="JBHTGP010000012">
    <property type="protein sequence ID" value="MFD0687340.1"/>
    <property type="molecule type" value="Genomic_DNA"/>
</dbReference>
<reference evidence="2" key="1">
    <citation type="journal article" date="2019" name="Int. J. Syst. Evol. Microbiol.">
        <title>The Global Catalogue of Microorganisms (GCM) 10K type strain sequencing project: providing services to taxonomists for standard genome sequencing and annotation.</title>
        <authorList>
            <consortium name="The Broad Institute Genomics Platform"/>
            <consortium name="The Broad Institute Genome Sequencing Center for Infectious Disease"/>
            <person name="Wu L."/>
            <person name="Ma J."/>
        </authorList>
    </citation>
    <scope>NUCLEOTIDE SEQUENCE [LARGE SCALE GENOMIC DNA]</scope>
    <source>
        <strain evidence="2">JCM 9371</strain>
    </source>
</reference>
<comment type="caution">
    <text evidence="1">The sequence shown here is derived from an EMBL/GenBank/DDBJ whole genome shotgun (WGS) entry which is preliminary data.</text>
</comment>
<evidence type="ECO:0000313" key="1">
    <source>
        <dbReference type="EMBL" id="MFD0687340.1"/>
    </source>
</evidence>
<dbReference type="RefSeq" id="WP_131758223.1">
    <property type="nucleotide sequence ID" value="NZ_CAACUY010000046.1"/>
</dbReference>
<dbReference type="Proteomes" id="UP001597063">
    <property type="component" value="Unassembled WGS sequence"/>
</dbReference>